<organism evidence="3">
    <name type="scientific">Phytobacter massiliensis</name>
    <dbReference type="NCBI Taxonomy" id="1485952"/>
    <lineage>
        <taxon>Bacteria</taxon>
        <taxon>Pseudomonadati</taxon>
        <taxon>Pseudomonadota</taxon>
        <taxon>Gammaproteobacteria</taxon>
        <taxon>Enterobacterales</taxon>
        <taxon>Enterobacteriaceae</taxon>
        <taxon>Phytobacter</taxon>
    </lineage>
</organism>
<accession>A0A6N3EWY5</accession>
<dbReference type="Gene3D" id="1.50.10.140">
    <property type="match status" value="1"/>
</dbReference>
<dbReference type="AlphaFoldDB" id="A0A6N3EWY5"/>
<reference evidence="3" key="1">
    <citation type="submission" date="2019-11" db="EMBL/GenBank/DDBJ databases">
        <authorList>
            <person name="Feng L."/>
        </authorList>
    </citation>
    <scope>NUCLEOTIDE SEQUENCE</scope>
    <source>
        <strain evidence="3">EMassiliensisLFYP7</strain>
    </source>
</reference>
<proteinExistence type="predicted"/>
<sequence>MFKTVGRWLIVVPIIVFAAFALFNEGGAGWRWLTKGGWHTSARISSLTPQEQAWAQVAWRYFVNNTQPQTGLVNGSDKQPRVTLWQMGDTLIALLAAKELGLVKEPEFDARLTRLLGTLNRLPLTDARTPGRLYASNTAAIVDFSGKPVKSGWSARDMARLMLALRLTAERAPQYREYLDKIVLRWNFCPVMDSEGELWSSSIQNGQPVLREELRLGESEYAATAFRLWGFPAGKALTPPSRNVIVYQRKLAVDARDPRTTWQPSLLSTLPWMLPGLEFGWQPPGLTDDLRRTLRTQAERVSLSQQTRWEQDKVLTARADFNVAQAPWHVEDTVWGNGYAWNTLGDDGKYYPRLAQVTTKAVFILWVLWENSWTDALMAVTEHLNDPQRGWFEGRVEATGDINTMVTLSTNAMVLETLFYKANGGPLFRDGLIADDSYFVRRTRDEFNPPGLCLPGEPATRSAR</sequence>
<dbReference type="RefSeq" id="WP_156566290.1">
    <property type="nucleotide sequence ID" value="NZ_CACRTZ010000029.1"/>
</dbReference>
<gene>
    <name evidence="3" type="ORF">EMLFYP7_02384</name>
</gene>
<feature type="transmembrane region" description="Helical" evidence="1">
    <location>
        <begin position="6"/>
        <end position="23"/>
    </location>
</feature>
<keyword evidence="1" id="KW-1133">Transmembrane helix</keyword>
<dbReference type="Pfam" id="PF11329">
    <property type="entry name" value="DUF3131"/>
    <property type="match status" value="1"/>
</dbReference>
<dbReference type="InterPro" id="IPR021478">
    <property type="entry name" value="DUF3131"/>
</dbReference>
<name>A0A6N3EWY5_9ENTR</name>
<keyword evidence="1" id="KW-0812">Transmembrane</keyword>
<dbReference type="EMBL" id="CACRTZ010000029">
    <property type="protein sequence ID" value="VYU44159.1"/>
    <property type="molecule type" value="Genomic_DNA"/>
</dbReference>
<evidence type="ECO:0000313" key="3">
    <source>
        <dbReference type="EMBL" id="VYU44159.1"/>
    </source>
</evidence>
<keyword evidence="1" id="KW-0472">Membrane</keyword>
<evidence type="ECO:0000256" key="1">
    <source>
        <dbReference type="SAM" id="Phobius"/>
    </source>
</evidence>
<feature type="domain" description="DUF3131" evidence="2">
    <location>
        <begin position="54"/>
        <end position="424"/>
    </location>
</feature>
<protein>
    <recommendedName>
        <fullName evidence="2">DUF3131 domain-containing protein</fullName>
    </recommendedName>
</protein>
<evidence type="ECO:0000259" key="2">
    <source>
        <dbReference type="Pfam" id="PF11329"/>
    </source>
</evidence>